<accession>A0AAV4XHH3</accession>
<organism evidence="1 2">
    <name type="scientific">Caerostris extrusa</name>
    <name type="common">Bark spider</name>
    <name type="synonym">Caerostris bankana</name>
    <dbReference type="NCBI Taxonomy" id="172846"/>
    <lineage>
        <taxon>Eukaryota</taxon>
        <taxon>Metazoa</taxon>
        <taxon>Ecdysozoa</taxon>
        <taxon>Arthropoda</taxon>
        <taxon>Chelicerata</taxon>
        <taxon>Arachnida</taxon>
        <taxon>Araneae</taxon>
        <taxon>Araneomorphae</taxon>
        <taxon>Entelegynae</taxon>
        <taxon>Araneoidea</taxon>
        <taxon>Araneidae</taxon>
        <taxon>Caerostris</taxon>
    </lineage>
</organism>
<gene>
    <name evidence="1" type="ORF">CEXT_200851</name>
</gene>
<evidence type="ECO:0008006" key="3">
    <source>
        <dbReference type="Google" id="ProtNLM"/>
    </source>
</evidence>
<comment type="caution">
    <text evidence="1">The sequence shown here is derived from an EMBL/GenBank/DDBJ whole genome shotgun (WGS) entry which is preliminary data.</text>
</comment>
<proteinExistence type="predicted"/>
<reference evidence="1 2" key="1">
    <citation type="submission" date="2021-06" db="EMBL/GenBank/DDBJ databases">
        <title>Caerostris extrusa draft genome.</title>
        <authorList>
            <person name="Kono N."/>
            <person name="Arakawa K."/>
        </authorList>
    </citation>
    <scope>NUCLEOTIDE SEQUENCE [LARGE SCALE GENOMIC DNA]</scope>
</reference>
<dbReference type="AlphaFoldDB" id="A0AAV4XHH3"/>
<evidence type="ECO:0000313" key="2">
    <source>
        <dbReference type="Proteomes" id="UP001054945"/>
    </source>
</evidence>
<name>A0AAV4XHH3_CAEEX</name>
<sequence>MFGTPFARSRNFCPRACAITQLMFYLQSAVPPTSGCSCCIDRTAYVVKIDFGVEFSRTLCRAPFLRKEYGRGKHSNELLIIASPE</sequence>
<dbReference type="Proteomes" id="UP001054945">
    <property type="component" value="Unassembled WGS sequence"/>
</dbReference>
<evidence type="ECO:0000313" key="1">
    <source>
        <dbReference type="EMBL" id="GIY93391.1"/>
    </source>
</evidence>
<protein>
    <recommendedName>
        <fullName evidence="3">Secreted protein</fullName>
    </recommendedName>
</protein>
<keyword evidence="2" id="KW-1185">Reference proteome</keyword>
<dbReference type="EMBL" id="BPLR01000261">
    <property type="protein sequence ID" value="GIY93391.1"/>
    <property type="molecule type" value="Genomic_DNA"/>
</dbReference>